<dbReference type="STRING" id="80876.SAMN05421779_103582"/>
<keyword evidence="9" id="KW-0407">Ion channel</keyword>
<dbReference type="RefSeq" id="WP_245821391.1">
    <property type="nucleotide sequence ID" value="NZ_FTOA01000003.1"/>
</dbReference>
<dbReference type="AlphaFoldDB" id="A0A1N7LVY2"/>
<reference evidence="11 12" key="1">
    <citation type="submission" date="2017-01" db="EMBL/GenBank/DDBJ databases">
        <authorList>
            <person name="Mah S.A."/>
            <person name="Swanson W.J."/>
            <person name="Moy G.W."/>
            <person name="Vacquier V.D."/>
        </authorList>
    </citation>
    <scope>NUCLEOTIDE SEQUENCE [LARGE SCALE GENOMIC DNA]</scope>
    <source>
        <strain evidence="11 12">DSM 11589</strain>
    </source>
</reference>
<dbReference type="Pfam" id="PF00654">
    <property type="entry name" value="Voltage_CLC"/>
    <property type="match status" value="1"/>
</dbReference>
<evidence type="ECO:0000256" key="10">
    <source>
        <dbReference type="SAM" id="Phobius"/>
    </source>
</evidence>
<dbReference type="Proteomes" id="UP000185678">
    <property type="component" value="Unassembled WGS sequence"/>
</dbReference>
<keyword evidence="3 10" id="KW-0812">Transmembrane</keyword>
<feature type="transmembrane region" description="Helical" evidence="10">
    <location>
        <begin position="318"/>
        <end position="340"/>
    </location>
</feature>
<dbReference type="GO" id="GO:0005254">
    <property type="term" value="F:chloride channel activity"/>
    <property type="evidence" value="ECO:0007669"/>
    <property type="project" value="UniProtKB-KW"/>
</dbReference>
<feature type="transmembrane region" description="Helical" evidence="10">
    <location>
        <begin position="275"/>
        <end position="297"/>
    </location>
</feature>
<dbReference type="SUPFAM" id="SSF81340">
    <property type="entry name" value="Clc chloride channel"/>
    <property type="match status" value="1"/>
</dbReference>
<keyword evidence="6 10" id="KW-0472">Membrane</keyword>
<feature type="transmembrane region" description="Helical" evidence="10">
    <location>
        <begin position="23"/>
        <end position="42"/>
    </location>
</feature>
<evidence type="ECO:0000256" key="6">
    <source>
        <dbReference type="ARBA" id="ARBA00023136"/>
    </source>
</evidence>
<evidence type="ECO:0000256" key="3">
    <source>
        <dbReference type="ARBA" id="ARBA00022692"/>
    </source>
</evidence>
<dbReference type="PRINTS" id="PR00762">
    <property type="entry name" value="CLCHANNEL"/>
</dbReference>
<keyword evidence="12" id="KW-1185">Reference proteome</keyword>
<evidence type="ECO:0000313" key="11">
    <source>
        <dbReference type="EMBL" id="SIS77861.1"/>
    </source>
</evidence>
<feature type="transmembrane region" description="Helical" evidence="10">
    <location>
        <begin position="54"/>
        <end position="75"/>
    </location>
</feature>
<evidence type="ECO:0000256" key="4">
    <source>
        <dbReference type="ARBA" id="ARBA00022989"/>
    </source>
</evidence>
<evidence type="ECO:0000313" key="12">
    <source>
        <dbReference type="Proteomes" id="UP000185678"/>
    </source>
</evidence>
<feature type="transmembrane region" description="Helical" evidence="10">
    <location>
        <begin position="233"/>
        <end position="255"/>
    </location>
</feature>
<evidence type="ECO:0000256" key="8">
    <source>
        <dbReference type="ARBA" id="ARBA00023214"/>
    </source>
</evidence>
<keyword evidence="2" id="KW-0813">Transport</keyword>
<evidence type="ECO:0000256" key="2">
    <source>
        <dbReference type="ARBA" id="ARBA00022448"/>
    </source>
</evidence>
<dbReference type="InterPro" id="IPR001807">
    <property type="entry name" value="ClC"/>
</dbReference>
<dbReference type="CDD" id="cd01034">
    <property type="entry name" value="EriC_like"/>
    <property type="match status" value="1"/>
</dbReference>
<evidence type="ECO:0000256" key="5">
    <source>
        <dbReference type="ARBA" id="ARBA00023065"/>
    </source>
</evidence>
<protein>
    <submittedName>
        <fullName evidence="11">H+/Cl-antiporter ClcA</fullName>
    </submittedName>
</protein>
<comment type="subcellular location">
    <subcellularLocation>
        <location evidence="1">Membrane</location>
        <topology evidence="1">Multi-pass membrane protein</topology>
    </subcellularLocation>
</comment>
<keyword evidence="4 10" id="KW-1133">Transmembrane helix</keyword>
<gene>
    <name evidence="11" type="ORF">SAMN05421779_103582</name>
</gene>
<keyword evidence="5" id="KW-0406">Ion transport</keyword>
<evidence type="ECO:0000256" key="1">
    <source>
        <dbReference type="ARBA" id="ARBA00004141"/>
    </source>
</evidence>
<keyword evidence="8" id="KW-0868">Chloride</keyword>
<sequence length="445" mass="46054">MSHRLRRLWQHPRYSMQVWLHRLLFWAGAVMVAVAAVSFEWLSSHGSALFKLALSWSPLLALIITPAGFVLVLWLTRRVFPGAQGSGIPQTIAATKLAHAEDRNAVLSLRIAVGKVVLTTIGLCAGASIGREGPTVQVGAAIMHTLGRWVRIPIQGIERTLILAGGAAGVAAAFNTPLAGVVFAIEELSRSFEERTSGTVLTTVIIAGITAIALMGNYTYFGHTSATLELATAWKPVLICGIGGGVIGGAFTRVLLAFARGLPGLMGGAIKTHPYAFAGLCGLGVALLGLISGNSIYGTGYEEARSILEGTSTLPGGFGVLKMLASALSYISGIPGGIFAPSLSIGAGLGGSLAPYLPAVPLGALAILGMVGYFTGVVQAPITAVVIVMEMTDGQALTLPLLATAMLAFGASRLVNTQPMYRTLAQSFLGAQSAPAPEEKTPGQK</sequence>
<dbReference type="GO" id="GO:0034707">
    <property type="term" value="C:chloride channel complex"/>
    <property type="evidence" value="ECO:0007669"/>
    <property type="project" value="UniProtKB-KW"/>
</dbReference>
<dbReference type="InterPro" id="IPR050368">
    <property type="entry name" value="ClC-type_chloride_channel"/>
</dbReference>
<feature type="transmembrane region" description="Helical" evidence="10">
    <location>
        <begin position="197"/>
        <end position="221"/>
    </location>
</feature>
<evidence type="ECO:0000256" key="7">
    <source>
        <dbReference type="ARBA" id="ARBA00023173"/>
    </source>
</evidence>
<dbReference type="PANTHER" id="PTHR43427:SF6">
    <property type="entry name" value="CHLORIDE CHANNEL PROTEIN CLC-E"/>
    <property type="match status" value="1"/>
</dbReference>
<name>A0A1N7LVY2_9PROT</name>
<dbReference type="InterPro" id="IPR014743">
    <property type="entry name" value="Cl-channel_core"/>
</dbReference>
<feature type="transmembrane region" description="Helical" evidence="10">
    <location>
        <begin position="360"/>
        <end position="389"/>
    </location>
</feature>
<dbReference type="Gene3D" id="1.10.3080.10">
    <property type="entry name" value="Clc chloride channel"/>
    <property type="match status" value="1"/>
</dbReference>
<accession>A0A1N7LVY2</accession>
<organism evidence="11 12">
    <name type="scientific">Insolitispirillum peregrinum</name>
    <dbReference type="NCBI Taxonomy" id="80876"/>
    <lineage>
        <taxon>Bacteria</taxon>
        <taxon>Pseudomonadati</taxon>
        <taxon>Pseudomonadota</taxon>
        <taxon>Alphaproteobacteria</taxon>
        <taxon>Rhodospirillales</taxon>
        <taxon>Novispirillaceae</taxon>
        <taxon>Insolitispirillum</taxon>
    </lineage>
</organism>
<evidence type="ECO:0000256" key="9">
    <source>
        <dbReference type="ARBA" id="ARBA00023303"/>
    </source>
</evidence>
<dbReference type="PANTHER" id="PTHR43427">
    <property type="entry name" value="CHLORIDE CHANNEL PROTEIN CLC-E"/>
    <property type="match status" value="1"/>
</dbReference>
<proteinExistence type="predicted"/>
<keyword evidence="7" id="KW-0869">Chloride channel</keyword>
<feature type="transmembrane region" description="Helical" evidence="10">
    <location>
        <begin position="161"/>
        <end position="185"/>
    </location>
</feature>
<dbReference type="EMBL" id="FTOA01000003">
    <property type="protein sequence ID" value="SIS77861.1"/>
    <property type="molecule type" value="Genomic_DNA"/>
</dbReference>